<reference evidence="1" key="1">
    <citation type="journal article" date="2020" name="Stud. Mycol.">
        <title>101 Dothideomycetes genomes: a test case for predicting lifestyles and emergence of pathogens.</title>
        <authorList>
            <person name="Haridas S."/>
            <person name="Albert R."/>
            <person name="Binder M."/>
            <person name="Bloem J."/>
            <person name="Labutti K."/>
            <person name="Salamov A."/>
            <person name="Andreopoulos B."/>
            <person name="Baker S."/>
            <person name="Barry K."/>
            <person name="Bills G."/>
            <person name="Bluhm B."/>
            <person name="Cannon C."/>
            <person name="Castanera R."/>
            <person name="Culley D."/>
            <person name="Daum C."/>
            <person name="Ezra D."/>
            <person name="Gonzalez J."/>
            <person name="Henrissat B."/>
            <person name="Kuo A."/>
            <person name="Liang C."/>
            <person name="Lipzen A."/>
            <person name="Lutzoni F."/>
            <person name="Magnuson J."/>
            <person name="Mondo S."/>
            <person name="Nolan M."/>
            <person name="Ohm R."/>
            <person name="Pangilinan J."/>
            <person name="Park H.-J."/>
            <person name="Ramirez L."/>
            <person name="Alfaro M."/>
            <person name="Sun H."/>
            <person name="Tritt A."/>
            <person name="Yoshinaga Y."/>
            <person name="Zwiers L.-H."/>
            <person name="Turgeon B."/>
            <person name="Goodwin S."/>
            <person name="Spatafora J."/>
            <person name="Crous P."/>
            <person name="Grigoriev I."/>
        </authorList>
    </citation>
    <scope>NUCLEOTIDE SEQUENCE</scope>
    <source>
        <strain evidence="1">CBS 207.26</strain>
    </source>
</reference>
<dbReference type="EMBL" id="ML994621">
    <property type="protein sequence ID" value="KAF2189295.1"/>
    <property type="molecule type" value="Genomic_DNA"/>
</dbReference>
<evidence type="ECO:0000313" key="1">
    <source>
        <dbReference type="EMBL" id="KAF2189295.1"/>
    </source>
</evidence>
<accession>A0A6A6EE24</accession>
<dbReference type="Proteomes" id="UP000800200">
    <property type="component" value="Unassembled WGS sequence"/>
</dbReference>
<sequence length="91" mass="10208">VYLLFNSVSKTELAALYAVVDACVISSIRYGFNVVSMEYVACQQRRHGLLVFSEFAGAVDTLPDAVIVNPWDTEKFADALHRSFSETRSWN</sequence>
<dbReference type="Gene3D" id="3.40.50.2000">
    <property type="entry name" value="Glycogen Phosphorylase B"/>
    <property type="match status" value="1"/>
</dbReference>
<organism evidence="1 2">
    <name type="scientific">Zopfia rhizophila CBS 207.26</name>
    <dbReference type="NCBI Taxonomy" id="1314779"/>
    <lineage>
        <taxon>Eukaryota</taxon>
        <taxon>Fungi</taxon>
        <taxon>Dikarya</taxon>
        <taxon>Ascomycota</taxon>
        <taxon>Pezizomycotina</taxon>
        <taxon>Dothideomycetes</taxon>
        <taxon>Dothideomycetes incertae sedis</taxon>
        <taxon>Zopfiaceae</taxon>
        <taxon>Zopfia</taxon>
    </lineage>
</organism>
<dbReference type="PANTHER" id="PTHR10788:SF106">
    <property type="entry name" value="BCDNA.GH08860"/>
    <property type="match status" value="1"/>
</dbReference>
<dbReference type="Pfam" id="PF00982">
    <property type="entry name" value="Glyco_transf_20"/>
    <property type="match status" value="1"/>
</dbReference>
<feature type="non-terminal residue" evidence="1">
    <location>
        <position position="1"/>
    </location>
</feature>
<dbReference type="PANTHER" id="PTHR10788">
    <property type="entry name" value="TREHALOSE-6-PHOSPHATE SYNTHASE"/>
    <property type="match status" value="1"/>
</dbReference>
<dbReference type="OrthoDB" id="755951at2759"/>
<dbReference type="GO" id="GO:0003825">
    <property type="term" value="F:alpha,alpha-trehalose-phosphate synthase (UDP-forming) activity"/>
    <property type="evidence" value="ECO:0007669"/>
    <property type="project" value="TreeGrafter"/>
</dbReference>
<dbReference type="GO" id="GO:0005992">
    <property type="term" value="P:trehalose biosynthetic process"/>
    <property type="evidence" value="ECO:0007669"/>
    <property type="project" value="InterPro"/>
</dbReference>
<dbReference type="InterPro" id="IPR001830">
    <property type="entry name" value="Glyco_trans_20"/>
</dbReference>
<keyword evidence="2" id="KW-1185">Reference proteome</keyword>
<gene>
    <name evidence="1" type="ORF">K469DRAFT_522231</name>
</gene>
<dbReference type="GO" id="GO:0005829">
    <property type="term" value="C:cytosol"/>
    <property type="evidence" value="ECO:0007669"/>
    <property type="project" value="TreeGrafter"/>
</dbReference>
<feature type="non-terminal residue" evidence="1">
    <location>
        <position position="91"/>
    </location>
</feature>
<dbReference type="GO" id="GO:0005946">
    <property type="term" value="C:alpha,alpha-trehalose-phosphate synthase complex (UDP-forming)"/>
    <property type="evidence" value="ECO:0007669"/>
    <property type="project" value="TreeGrafter"/>
</dbReference>
<proteinExistence type="predicted"/>
<protein>
    <submittedName>
        <fullName evidence="1">Glycosyltransferase family 20 protein</fullName>
    </submittedName>
</protein>
<dbReference type="GO" id="GO:0004805">
    <property type="term" value="F:trehalose-phosphatase activity"/>
    <property type="evidence" value="ECO:0007669"/>
    <property type="project" value="TreeGrafter"/>
</dbReference>
<dbReference type="AlphaFoldDB" id="A0A6A6EE24"/>
<dbReference type="SUPFAM" id="SSF53756">
    <property type="entry name" value="UDP-Glycosyltransferase/glycogen phosphorylase"/>
    <property type="match status" value="1"/>
</dbReference>
<evidence type="ECO:0000313" key="2">
    <source>
        <dbReference type="Proteomes" id="UP000800200"/>
    </source>
</evidence>
<keyword evidence="1" id="KW-0808">Transferase</keyword>
<name>A0A6A6EE24_9PEZI</name>